<sequence>MKNSEGIGAKRTQHNAFLWVALTQRLASTVARSKLSVSLLLALEVNSASHSPWVVRQVVSQSTMKFASCDDDPGNSVNAYLWSAFRESLH</sequence>
<protein>
    <submittedName>
        <fullName evidence="1">Uncharacterized protein</fullName>
    </submittedName>
</protein>
<proteinExistence type="predicted"/>
<evidence type="ECO:0000313" key="2">
    <source>
        <dbReference type="Proteomes" id="UP000829829"/>
    </source>
</evidence>
<dbReference type="RefSeq" id="WP_243815498.1">
    <property type="nucleotide sequence ID" value="NZ_CP091957.1"/>
</dbReference>
<evidence type="ECO:0000313" key="1">
    <source>
        <dbReference type="EMBL" id="UOG56543.1"/>
    </source>
</evidence>
<organism evidence="1 2">
    <name type="scientific">Leptospira noguchii</name>
    <dbReference type="NCBI Taxonomy" id="28182"/>
    <lineage>
        <taxon>Bacteria</taxon>
        <taxon>Pseudomonadati</taxon>
        <taxon>Spirochaetota</taxon>
        <taxon>Spirochaetia</taxon>
        <taxon>Leptospirales</taxon>
        <taxon>Leptospiraceae</taxon>
        <taxon>Leptospira</taxon>
    </lineage>
</organism>
<dbReference type="AlphaFoldDB" id="A0AAE9GHC9"/>
<accession>A0AAE9GHC9</accession>
<dbReference type="EMBL" id="CP091957">
    <property type="protein sequence ID" value="UOG56543.1"/>
    <property type="molecule type" value="Genomic_DNA"/>
</dbReference>
<dbReference type="Proteomes" id="UP000829829">
    <property type="component" value="Chromosome 1"/>
</dbReference>
<gene>
    <name evidence="1" type="ORF">MAL03_17440</name>
</gene>
<name>A0AAE9GHC9_9LEPT</name>
<reference evidence="1" key="1">
    <citation type="submission" date="2022-02" db="EMBL/GenBank/DDBJ databases">
        <title>The genetically variable rfb locus in Leptospira is a mobile cassette and a molecular signature of serovar identity.</title>
        <authorList>
            <person name="Nieves C."/>
            <person name="Vincent A.T."/>
            <person name="Zarantonelli L."/>
            <person name="Picardeau M."/>
            <person name="Veyrier F.J."/>
            <person name="Buschiazzo A."/>
        </authorList>
    </citation>
    <scope>NUCLEOTIDE SEQUENCE</scope>
    <source>
        <strain evidence="1">IP1512017</strain>
    </source>
</reference>